<sequence length="121" mass="13744">KTNMEEKRTMYSVVGSAFPASSRRLCWLAWSAIAVSGVSVIISCAALIVVVQQATQIKDLVTKLETTDNILVILETRLDNAINGHDYYNYPDYPDYNSGSERMNYDYGEYTDVPEEYKKEQ</sequence>
<keyword evidence="1" id="KW-0472">Membrane</keyword>
<evidence type="ECO:0000256" key="1">
    <source>
        <dbReference type="SAM" id="Phobius"/>
    </source>
</evidence>
<feature type="non-terminal residue" evidence="2">
    <location>
        <position position="121"/>
    </location>
</feature>
<gene>
    <name evidence="2" type="ORF">MNOR_LOCUS7302</name>
</gene>
<evidence type="ECO:0000313" key="2">
    <source>
        <dbReference type="EMBL" id="CAL4068500.1"/>
    </source>
</evidence>
<name>A0AAV2Q1L4_MEGNR</name>
<evidence type="ECO:0000313" key="3">
    <source>
        <dbReference type="Proteomes" id="UP001497623"/>
    </source>
</evidence>
<feature type="transmembrane region" description="Helical" evidence="1">
    <location>
        <begin position="27"/>
        <end position="51"/>
    </location>
</feature>
<dbReference type="EMBL" id="CAXKWB010003179">
    <property type="protein sequence ID" value="CAL4068500.1"/>
    <property type="molecule type" value="Genomic_DNA"/>
</dbReference>
<reference evidence="2 3" key="1">
    <citation type="submission" date="2024-05" db="EMBL/GenBank/DDBJ databases">
        <authorList>
            <person name="Wallberg A."/>
        </authorList>
    </citation>
    <scope>NUCLEOTIDE SEQUENCE [LARGE SCALE GENOMIC DNA]</scope>
</reference>
<protein>
    <submittedName>
        <fullName evidence="2">Uncharacterized protein</fullName>
    </submittedName>
</protein>
<dbReference type="Proteomes" id="UP001497623">
    <property type="component" value="Unassembled WGS sequence"/>
</dbReference>
<keyword evidence="1" id="KW-0812">Transmembrane</keyword>
<proteinExistence type="predicted"/>
<keyword evidence="3" id="KW-1185">Reference proteome</keyword>
<keyword evidence="1" id="KW-1133">Transmembrane helix</keyword>
<organism evidence="2 3">
    <name type="scientific">Meganyctiphanes norvegica</name>
    <name type="common">Northern krill</name>
    <name type="synonym">Thysanopoda norvegica</name>
    <dbReference type="NCBI Taxonomy" id="48144"/>
    <lineage>
        <taxon>Eukaryota</taxon>
        <taxon>Metazoa</taxon>
        <taxon>Ecdysozoa</taxon>
        <taxon>Arthropoda</taxon>
        <taxon>Crustacea</taxon>
        <taxon>Multicrustacea</taxon>
        <taxon>Malacostraca</taxon>
        <taxon>Eumalacostraca</taxon>
        <taxon>Eucarida</taxon>
        <taxon>Euphausiacea</taxon>
        <taxon>Euphausiidae</taxon>
        <taxon>Meganyctiphanes</taxon>
    </lineage>
</organism>
<comment type="caution">
    <text evidence="2">The sequence shown here is derived from an EMBL/GenBank/DDBJ whole genome shotgun (WGS) entry which is preliminary data.</text>
</comment>
<feature type="non-terminal residue" evidence="2">
    <location>
        <position position="1"/>
    </location>
</feature>
<dbReference type="AlphaFoldDB" id="A0AAV2Q1L4"/>
<accession>A0AAV2Q1L4</accession>